<organism evidence="8 9">
    <name type="scientific">Dysosmobacter welbionis</name>
    <dbReference type="NCBI Taxonomy" id="2093857"/>
    <lineage>
        <taxon>Bacteria</taxon>
        <taxon>Bacillati</taxon>
        <taxon>Bacillota</taxon>
        <taxon>Clostridia</taxon>
        <taxon>Eubacteriales</taxon>
        <taxon>Oscillospiraceae</taxon>
        <taxon>Dysosmobacter</taxon>
    </lineage>
</organism>
<dbReference type="NCBIfam" id="NF006671">
    <property type="entry name" value="PRK09219.1"/>
    <property type="match status" value="1"/>
</dbReference>
<dbReference type="AlphaFoldDB" id="A0A4D7AYI1"/>
<feature type="binding site" evidence="5">
    <location>
        <begin position="128"/>
        <end position="132"/>
    </location>
    <ligand>
        <name>5-phospho-alpha-D-ribose 1-diphosphate</name>
        <dbReference type="ChEBI" id="CHEBI:58017"/>
    </ligand>
</feature>
<proteinExistence type="inferred from homology"/>
<dbReference type="GO" id="GO:0006166">
    <property type="term" value="P:purine ribonucleoside salvage"/>
    <property type="evidence" value="ECO:0007669"/>
    <property type="project" value="UniProtKB-KW"/>
</dbReference>
<dbReference type="PANTHER" id="PTHR43864:SF1">
    <property type="entry name" value="XANTHINE PHOSPHORIBOSYLTRANSFERASE"/>
    <property type="match status" value="1"/>
</dbReference>
<dbReference type="InterPro" id="IPR050118">
    <property type="entry name" value="Pur/Pyrimidine_PRTase"/>
</dbReference>
<evidence type="ECO:0000313" key="9">
    <source>
        <dbReference type="Proteomes" id="UP000298642"/>
    </source>
</evidence>
<name>A0A4D7AYI1_9FIRM</name>
<evidence type="ECO:0000313" key="8">
    <source>
        <dbReference type="EMBL" id="QCI59347.1"/>
    </source>
</evidence>
<dbReference type="GO" id="GO:0000310">
    <property type="term" value="F:xanthine phosphoribosyltransferase activity"/>
    <property type="evidence" value="ECO:0007669"/>
    <property type="project" value="UniProtKB-UniRule"/>
</dbReference>
<protein>
    <recommendedName>
        <fullName evidence="5 6">Xanthine phosphoribosyltransferase</fullName>
        <shortName evidence="5">XPRTase</shortName>
        <ecNumber evidence="5 6">2.4.2.22</ecNumber>
    </recommendedName>
</protein>
<keyword evidence="9" id="KW-1185">Reference proteome</keyword>
<keyword evidence="3 5" id="KW-0808">Transferase</keyword>
<dbReference type="HAMAP" id="MF_01184">
    <property type="entry name" value="XPRTase"/>
    <property type="match status" value="1"/>
</dbReference>
<dbReference type="EC" id="2.4.2.22" evidence="5 6"/>
<dbReference type="InterPro" id="IPR029057">
    <property type="entry name" value="PRTase-like"/>
</dbReference>
<evidence type="ECO:0000256" key="3">
    <source>
        <dbReference type="ARBA" id="ARBA00022679"/>
    </source>
</evidence>
<dbReference type="KEGG" id="obj:EIO64_09060"/>
<dbReference type="Proteomes" id="UP000298642">
    <property type="component" value="Chromosome"/>
</dbReference>
<dbReference type="EMBL" id="CP034413">
    <property type="protein sequence ID" value="QCI59347.1"/>
    <property type="molecule type" value="Genomic_DNA"/>
</dbReference>
<dbReference type="UniPathway" id="UPA00602">
    <property type="reaction ID" value="UER00658"/>
</dbReference>
<keyword evidence="4 5" id="KW-0660">Purine salvage</keyword>
<keyword evidence="2 5" id="KW-0328">Glycosyltransferase</keyword>
<feature type="binding site" evidence="5">
    <location>
        <position position="27"/>
    </location>
    <ligand>
        <name>xanthine</name>
        <dbReference type="ChEBI" id="CHEBI:17712"/>
    </ligand>
</feature>
<dbReference type="RefSeq" id="WP_021750465.1">
    <property type="nucleotide sequence ID" value="NZ_CAUWCU010000072.1"/>
</dbReference>
<comment type="similarity">
    <text evidence="5">Belongs to the purine/pyrimidine phosphoribosyltransferase family. Xpt subfamily.</text>
</comment>
<dbReference type="GO" id="GO:0032265">
    <property type="term" value="P:XMP salvage"/>
    <property type="evidence" value="ECO:0007669"/>
    <property type="project" value="UniProtKB-UniRule"/>
</dbReference>
<evidence type="ECO:0000256" key="6">
    <source>
        <dbReference type="NCBIfam" id="TIGR01744"/>
    </source>
</evidence>
<keyword evidence="1 5" id="KW-0963">Cytoplasm</keyword>
<evidence type="ECO:0000256" key="1">
    <source>
        <dbReference type="ARBA" id="ARBA00022490"/>
    </source>
</evidence>
<comment type="caution">
    <text evidence="5">Lacks conserved residue(s) required for the propagation of feature annotation.</text>
</comment>
<dbReference type="CDD" id="cd06223">
    <property type="entry name" value="PRTases_typeI"/>
    <property type="match status" value="1"/>
</dbReference>
<dbReference type="Gene3D" id="3.40.50.2020">
    <property type="match status" value="1"/>
</dbReference>
<dbReference type="PANTHER" id="PTHR43864">
    <property type="entry name" value="HYPOXANTHINE/GUANINE PHOSPHORIBOSYLTRANSFERASE"/>
    <property type="match status" value="1"/>
</dbReference>
<evidence type="ECO:0000259" key="7">
    <source>
        <dbReference type="Pfam" id="PF00156"/>
    </source>
</evidence>
<comment type="catalytic activity">
    <reaction evidence="5">
        <text>XMP + diphosphate = xanthine + 5-phospho-alpha-D-ribose 1-diphosphate</text>
        <dbReference type="Rhea" id="RHEA:10800"/>
        <dbReference type="ChEBI" id="CHEBI:17712"/>
        <dbReference type="ChEBI" id="CHEBI:33019"/>
        <dbReference type="ChEBI" id="CHEBI:57464"/>
        <dbReference type="ChEBI" id="CHEBI:58017"/>
        <dbReference type="EC" id="2.4.2.22"/>
    </reaction>
</comment>
<dbReference type="GeneID" id="89520842"/>
<dbReference type="NCBIfam" id="TIGR01744">
    <property type="entry name" value="XPRTase"/>
    <property type="match status" value="1"/>
</dbReference>
<dbReference type="SUPFAM" id="SSF53271">
    <property type="entry name" value="PRTase-like"/>
    <property type="match status" value="1"/>
</dbReference>
<evidence type="ECO:0000256" key="2">
    <source>
        <dbReference type="ARBA" id="ARBA00022676"/>
    </source>
</evidence>
<accession>A0A4D7AYI1</accession>
<comment type="subcellular location">
    <subcellularLocation>
        <location evidence="5">Cytoplasm</location>
    </subcellularLocation>
</comment>
<dbReference type="InterPro" id="IPR000836">
    <property type="entry name" value="PRTase_dom"/>
</dbReference>
<feature type="domain" description="Phosphoribosyltransferase" evidence="7">
    <location>
        <begin position="37"/>
        <end position="157"/>
    </location>
</feature>
<dbReference type="Pfam" id="PF00156">
    <property type="entry name" value="Pribosyltran"/>
    <property type="match status" value="1"/>
</dbReference>
<evidence type="ECO:0000256" key="5">
    <source>
        <dbReference type="HAMAP-Rule" id="MF_01184"/>
    </source>
</evidence>
<comment type="subunit">
    <text evidence="5">Homodimer.</text>
</comment>
<dbReference type="GO" id="GO:0046110">
    <property type="term" value="P:xanthine metabolic process"/>
    <property type="evidence" value="ECO:0007669"/>
    <property type="project" value="UniProtKB-UniRule"/>
</dbReference>
<sequence>MQELKDRIVKEGKVLPGNIIKVDGFLNHRIDTELMDHIAEEFGKHFNMDEVTMILTAEASGIALSAIVAHHFHKPMIFAKKAKSDNIEGGLYQSDIFSYTYKKKVTLLVSKEWLSADDKVLIIDDFMANGEAMRGLCDIVNAAGATLVGIGCAVEKGFQGGGDRLRAAGVNLKSLAIIESAEPGNIVFRGED</sequence>
<comment type="function">
    <text evidence="5">Converts the preformed base xanthine, a product of nucleic acid breakdown, to xanthosine 5'-monophosphate (XMP), so it can be reused for RNA or DNA synthesis.</text>
</comment>
<dbReference type="GO" id="GO:0005737">
    <property type="term" value="C:cytoplasm"/>
    <property type="evidence" value="ECO:0007669"/>
    <property type="project" value="UniProtKB-SubCell"/>
</dbReference>
<dbReference type="InterPro" id="IPR010079">
    <property type="entry name" value="Xanthine_PRibTrfase"/>
</dbReference>
<reference evidence="9" key="1">
    <citation type="submission" date="2018-12" db="EMBL/GenBank/DDBJ databases">
        <title>Dusodibacter welbiota gen. nov., sp. nov., isolated from human faeces and emended description of the Oscillibacter genus.</title>
        <authorList>
            <person name="Le Roy T."/>
            <person name="Van der Smissen P."/>
            <person name="Delzenne N."/>
            <person name="Muccioli G."/>
            <person name="Collet J.F."/>
            <person name="Cani P.D."/>
        </authorList>
    </citation>
    <scope>NUCLEOTIDE SEQUENCE [LARGE SCALE GENOMIC DNA]</scope>
    <source>
        <strain evidence="9">J115</strain>
    </source>
</reference>
<evidence type="ECO:0000256" key="4">
    <source>
        <dbReference type="ARBA" id="ARBA00022726"/>
    </source>
</evidence>
<gene>
    <name evidence="5" type="primary">xpt</name>
    <name evidence="8" type="ORF">EIO64_09060</name>
</gene>
<feature type="binding site" evidence="5">
    <location>
        <position position="156"/>
    </location>
    <ligand>
        <name>xanthine</name>
        <dbReference type="ChEBI" id="CHEBI:17712"/>
    </ligand>
</feature>
<comment type="pathway">
    <text evidence="5">Purine metabolism; XMP biosynthesis via salvage pathway; XMP from xanthine: step 1/1.</text>
</comment>